<feature type="transmembrane region" description="Helical" evidence="10">
    <location>
        <begin position="129"/>
        <end position="148"/>
    </location>
</feature>
<dbReference type="HOGENOM" id="CLU_062908_0_0_1"/>
<dbReference type="GO" id="GO:0005549">
    <property type="term" value="F:odorant binding"/>
    <property type="evidence" value="ECO:0007669"/>
    <property type="project" value="InterPro"/>
</dbReference>
<dbReference type="Pfam" id="PF02949">
    <property type="entry name" value="7tm_6"/>
    <property type="match status" value="1"/>
</dbReference>
<evidence type="ECO:0000313" key="12">
    <source>
        <dbReference type="EMBL" id="ERL92209.1"/>
    </source>
</evidence>
<evidence type="ECO:0000256" key="1">
    <source>
        <dbReference type="ARBA" id="ARBA00004651"/>
    </source>
</evidence>
<dbReference type="PANTHER" id="PTHR21137:SF35">
    <property type="entry name" value="ODORANT RECEPTOR 19A-RELATED"/>
    <property type="match status" value="1"/>
</dbReference>
<dbReference type="STRING" id="77166.J3JXN8"/>
<evidence type="ECO:0000256" key="5">
    <source>
        <dbReference type="ARBA" id="ARBA00022725"/>
    </source>
</evidence>
<dbReference type="EMBL" id="KB632314">
    <property type="protein sequence ID" value="ERL92209.1"/>
    <property type="molecule type" value="Genomic_DNA"/>
</dbReference>
<dbReference type="AlphaFoldDB" id="J3JXN8"/>
<evidence type="ECO:0000256" key="2">
    <source>
        <dbReference type="ARBA" id="ARBA00022475"/>
    </source>
</evidence>
<keyword evidence="7 10" id="KW-0472">Membrane</keyword>
<evidence type="ECO:0000313" key="13">
    <source>
        <dbReference type="Proteomes" id="UP000030742"/>
    </source>
</evidence>
<feature type="transmembrane region" description="Helical" evidence="10">
    <location>
        <begin position="44"/>
        <end position="65"/>
    </location>
</feature>
<keyword evidence="2" id="KW-1003">Cell membrane</keyword>
<keyword evidence="5 10" id="KW-0552">Olfaction</keyword>
<sequence>MKFFKKTEENVFFGFNIMVLKACGLWPDLIDYRYDKWRLMKDCLMISSLMPCAVPIMADFIMQLYDGVPNLTAAVENMIALNCIIGMIYMVICFIANRRTIIKLMVNLKYFNKYGNSRKTKEVDEKANLFSKIFMFYGILGNFVYMLMPQLSIDKCHNNRTAKMIDDGVPCGLVVRSVFPFKFDYKPVFEIIFVHQIYTCTMVSIVVLALTMLLCGFLMHIVNQLKNLREFIAKLRHCPQDKPGERLFFIIQYHIDVIEYSQNTAKAFSTMLLFYITLTSLVLSVLCFEVIMVDAFEDSVRFALHLVGWLAILLSVCYNGQLMIDESVEVANDIYSLNWFNFPVGIQKKIQMIIMRSQKPLILDAAGMGLVSLPAFLKVLSSAYSFFTLLLKLK</sequence>
<keyword evidence="9 10" id="KW-0807">Transducer</keyword>
<keyword evidence="3 10" id="KW-0716">Sensory transduction</keyword>
<dbReference type="InterPro" id="IPR004117">
    <property type="entry name" value="7tm6_olfct_rcpt"/>
</dbReference>
<feature type="transmembrane region" description="Helical" evidence="10">
    <location>
        <begin position="77"/>
        <end position="96"/>
    </location>
</feature>
<evidence type="ECO:0000313" key="11">
    <source>
        <dbReference type="EMBL" id="AEE62970.1"/>
    </source>
</evidence>
<evidence type="ECO:0000256" key="8">
    <source>
        <dbReference type="ARBA" id="ARBA00023170"/>
    </source>
</evidence>
<proteinExistence type="evidence at transcript level"/>
<name>J3JXN8_DENPD</name>
<dbReference type="GO" id="GO:0004984">
    <property type="term" value="F:olfactory receptor activity"/>
    <property type="evidence" value="ECO:0007669"/>
    <property type="project" value="InterPro"/>
</dbReference>
<comment type="subcellular location">
    <subcellularLocation>
        <location evidence="1 10">Cell membrane</location>
        <topology evidence="1 10">Multi-pass membrane protein</topology>
    </subcellularLocation>
</comment>
<evidence type="ECO:0000256" key="3">
    <source>
        <dbReference type="ARBA" id="ARBA00022606"/>
    </source>
</evidence>
<comment type="similarity">
    <text evidence="10">Belongs to the insect chemoreceptor superfamily. Heteromeric odorant receptor channel (TC 1.A.69) family.</text>
</comment>
<keyword evidence="4 10" id="KW-0812">Transmembrane</keyword>
<keyword evidence="8 10" id="KW-0675">Receptor</keyword>
<evidence type="ECO:0000256" key="9">
    <source>
        <dbReference type="ARBA" id="ARBA00023224"/>
    </source>
</evidence>
<reference evidence="12 13" key="2">
    <citation type="journal article" date="2013" name="Genome Biol.">
        <title>Draft genome of the mountain pine beetle, Dendroctonus ponderosae Hopkins, a major forest pest.</title>
        <authorList>
            <person name="Keeling C.I."/>
            <person name="Yuen M.M."/>
            <person name="Liao N.Y."/>
            <person name="Docking T.R."/>
            <person name="Chan S.K."/>
            <person name="Taylor G.A."/>
            <person name="Palmquist D.L."/>
            <person name="Jackman S.D."/>
            <person name="Nguyen A."/>
            <person name="Li M."/>
            <person name="Henderson H."/>
            <person name="Janes J.K."/>
            <person name="Zhao Y."/>
            <person name="Pandoh P."/>
            <person name="Moore R."/>
            <person name="Sperling F.A."/>
            <person name="Huber D.P."/>
            <person name="Birol I."/>
            <person name="Jones S.J."/>
            <person name="Bohlmann J."/>
        </authorList>
    </citation>
    <scope>NUCLEOTIDE SEQUENCE</scope>
</reference>
<dbReference type="EMBL" id="BT128008">
    <property type="protein sequence ID" value="AEE62970.1"/>
    <property type="molecule type" value="mRNA"/>
</dbReference>
<reference evidence="11" key="1">
    <citation type="journal article" date="2012" name="Insect Biochem. Mol. Biol.">
        <title>Transcriptome and full-length cDNA resources for the mountain pine beetle, Dendroctonus ponderosae Hopkins, a major insect pest of pine forests.</title>
        <authorList>
            <person name="Keeling C.I."/>
            <person name="Henderson H."/>
            <person name="Li M."/>
            <person name="Yuen M."/>
            <person name="Clark E.L."/>
            <person name="Fraser J.D."/>
            <person name="Huber D.P."/>
            <person name="Liao N.Y."/>
            <person name="Roderick Docking T."/>
            <person name="Birol I."/>
            <person name="Chan S.K."/>
            <person name="Taylor G.A."/>
            <person name="Palmquist D."/>
            <person name="Jones S.J."/>
            <person name="Bohlmann J."/>
        </authorList>
    </citation>
    <scope>NUCLEOTIDE SEQUENCE</scope>
    <source>
        <tissue evidence="11">Antennae</tissue>
    </source>
</reference>
<evidence type="ECO:0000256" key="4">
    <source>
        <dbReference type="ARBA" id="ARBA00022692"/>
    </source>
</evidence>
<feature type="transmembrane region" description="Helical" evidence="10">
    <location>
        <begin position="272"/>
        <end position="293"/>
    </location>
</feature>
<protein>
    <recommendedName>
        <fullName evidence="10">Odorant receptor</fullName>
    </recommendedName>
</protein>
<feature type="transmembrane region" description="Helical" evidence="10">
    <location>
        <begin position="361"/>
        <end position="387"/>
    </location>
</feature>
<dbReference type="GO" id="GO:0005886">
    <property type="term" value="C:plasma membrane"/>
    <property type="evidence" value="ECO:0007669"/>
    <property type="project" value="UniProtKB-SubCell"/>
</dbReference>
<organism evidence="11">
    <name type="scientific">Dendroctonus ponderosae</name>
    <name type="common">Mountain pine beetle</name>
    <dbReference type="NCBI Taxonomy" id="77166"/>
    <lineage>
        <taxon>Eukaryota</taxon>
        <taxon>Metazoa</taxon>
        <taxon>Ecdysozoa</taxon>
        <taxon>Arthropoda</taxon>
        <taxon>Hexapoda</taxon>
        <taxon>Insecta</taxon>
        <taxon>Pterygota</taxon>
        <taxon>Neoptera</taxon>
        <taxon>Endopterygota</taxon>
        <taxon>Coleoptera</taxon>
        <taxon>Polyphaga</taxon>
        <taxon>Cucujiformia</taxon>
        <taxon>Curculionidae</taxon>
        <taxon>Scolytinae</taxon>
        <taxon>Dendroctonus</taxon>
    </lineage>
</organism>
<keyword evidence="6 10" id="KW-1133">Transmembrane helix</keyword>
<dbReference type="Proteomes" id="UP000030742">
    <property type="component" value="Unassembled WGS sequence"/>
</dbReference>
<evidence type="ECO:0000256" key="10">
    <source>
        <dbReference type="RuleBase" id="RU351113"/>
    </source>
</evidence>
<dbReference type="PANTHER" id="PTHR21137">
    <property type="entry name" value="ODORANT RECEPTOR"/>
    <property type="match status" value="1"/>
</dbReference>
<evidence type="ECO:0000256" key="6">
    <source>
        <dbReference type="ARBA" id="ARBA00022989"/>
    </source>
</evidence>
<dbReference type="GO" id="GO:0007165">
    <property type="term" value="P:signal transduction"/>
    <property type="evidence" value="ECO:0007669"/>
    <property type="project" value="UniProtKB-KW"/>
</dbReference>
<gene>
    <name evidence="12" type="ORF">D910_09529</name>
</gene>
<feature type="transmembrane region" description="Helical" evidence="10">
    <location>
        <begin position="196"/>
        <end position="219"/>
    </location>
</feature>
<dbReference type="OrthoDB" id="6814414at2759"/>
<feature type="transmembrane region" description="Helical" evidence="10">
    <location>
        <begin position="299"/>
        <end position="318"/>
    </location>
</feature>
<accession>J3JXN8</accession>
<evidence type="ECO:0000256" key="7">
    <source>
        <dbReference type="ARBA" id="ARBA00023136"/>
    </source>
</evidence>